<dbReference type="AlphaFoldDB" id="A0A1I6FFM0"/>
<dbReference type="GO" id="GO:0015074">
    <property type="term" value="P:DNA integration"/>
    <property type="evidence" value="ECO:0007669"/>
    <property type="project" value="InterPro"/>
</dbReference>
<dbReference type="InterPro" id="IPR012337">
    <property type="entry name" value="RNaseH-like_sf"/>
</dbReference>
<dbReference type="InterPro" id="IPR009057">
    <property type="entry name" value="Homeodomain-like_sf"/>
</dbReference>
<dbReference type="InterPro" id="IPR036397">
    <property type="entry name" value="RNaseH_sf"/>
</dbReference>
<dbReference type="Pfam" id="PF13683">
    <property type="entry name" value="rve_3"/>
    <property type="match status" value="1"/>
</dbReference>
<evidence type="ECO:0000313" key="3">
    <source>
        <dbReference type="Proteomes" id="UP000198583"/>
    </source>
</evidence>
<reference evidence="3" key="1">
    <citation type="submission" date="2016-10" db="EMBL/GenBank/DDBJ databases">
        <authorList>
            <person name="Varghese N."/>
            <person name="Submissions S."/>
        </authorList>
    </citation>
    <scope>NUCLEOTIDE SEQUENCE [LARGE SCALE GENOMIC DNA]</scope>
    <source>
        <strain evidence="3">DSM 44232</strain>
    </source>
</reference>
<dbReference type="PROSITE" id="PS50994">
    <property type="entry name" value="INTEGRASE"/>
    <property type="match status" value="1"/>
</dbReference>
<evidence type="ECO:0000259" key="1">
    <source>
        <dbReference type="PROSITE" id="PS50994"/>
    </source>
</evidence>
<proteinExistence type="predicted"/>
<feature type="domain" description="Integrase catalytic" evidence="1">
    <location>
        <begin position="158"/>
        <end position="331"/>
    </location>
</feature>
<dbReference type="PANTHER" id="PTHR47515">
    <property type="entry name" value="LOW CALCIUM RESPONSE LOCUS PROTEIN T"/>
    <property type="match status" value="1"/>
</dbReference>
<dbReference type="EMBL" id="FOYL01000015">
    <property type="protein sequence ID" value="SFR28745.1"/>
    <property type="molecule type" value="Genomic_DNA"/>
</dbReference>
<dbReference type="InterPro" id="IPR001584">
    <property type="entry name" value="Integrase_cat-core"/>
</dbReference>
<dbReference type="Proteomes" id="UP000198583">
    <property type="component" value="Unassembled WGS sequence"/>
</dbReference>
<sequence>MSLLYKVTGKLLSAASVLFRGEVEKDAQLLVQRHENAVLRRQLTGQIRYEPADRFWFATLSRLIPRSRWREIFPVTPGTVLGWHRRFIAWKWDYSARRRIGRPPTRAAIKVLVLRLAKQNPRQGHRRIQGELARLGHPIAASTVWKILNAADSDPAPRRSGPTWLEFLAAQAEGIIAADFFHVDTALGRRLYALAFLEHDTRRLHITGVTTHPTEAWTVQQARNLSDGLGTRIESLRFLLRDCDDKYGEVFDTVFEAEELRVIKSAPRAPRMNAHCERIIGTIRREVLDHILITEEAHARQVLAAYEIHYNKHRPHQARCQLPPEAQEQPAAVHDRKTRKPLRTRILGGLINEYRHAA</sequence>
<dbReference type="GO" id="GO:0003676">
    <property type="term" value="F:nucleic acid binding"/>
    <property type="evidence" value="ECO:0007669"/>
    <property type="project" value="InterPro"/>
</dbReference>
<dbReference type="Gene3D" id="3.30.420.10">
    <property type="entry name" value="Ribonuclease H-like superfamily/Ribonuclease H"/>
    <property type="match status" value="1"/>
</dbReference>
<evidence type="ECO:0000313" key="2">
    <source>
        <dbReference type="EMBL" id="SFR28745.1"/>
    </source>
</evidence>
<name>A0A1I6FFM0_9PSEU</name>
<dbReference type="STRING" id="84724.SAMN04488564_11553"/>
<protein>
    <submittedName>
        <fullName evidence="2">Integrase core domain-containing protein</fullName>
    </submittedName>
</protein>
<organism evidence="2 3">
    <name type="scientific">Lentzea waywayandensis</name>
    <dbReference type="NCBI Taxonomy" id="84724"/>
    <lineage>
        <taxon>Bacteria</taxon>
        <taxon>Bacillati</taxon>
        <taxon>Actinomycetota</taxon>
        <taxon>Actinomycetes</taxon>
        <taxon>Pseudonocardiales</taxon>
        <taxon>Pseudonocardiaceae</taxon>
        <taxon>Lentzea</taxon>
    </lineage>
</organism>
<dbReference type="SUPFAM" id="SSF46689">
    <property type="entry name" value="Homeodomain-like"/>
    <property type="match status" value="1"/>
</dbReference>
<accession>A0A1I6FFM0</accession>
<gene>
    <name evidence="2" type="ORF">SAMN04488564_11553</name>
</gene>
<keyword evidence="3" id="KW-1185">Reference proteome</keyword>
<dbReference type="PANTHER" id="PTHR47515:SF1">
    <property type="entry name" value="BLR2054 PROTEIN"/>
    <property type="match status" value="1"/>
</dbReference>
<dbReference type="SUPFAM" id="SSF53098">
    <property type="entry name" value="Ribonuclease H-like"/>
    <property type="match status" value="1"/>
</dbReference>